<dbReference type="InterPro" id="IPR008928">
    <property type="entry name" value="6-hairpin_glycosidase_sf"/>
</dbReference>
<dbReference type="PANTHER" id="PTHR31151:SF0">
    <property type="entry name" value="PROLINE-TRNA LIGASE (DUF1680)"/>
    <property type="match status" value="1"/>
</dbReference>
<dbReference type="Pfam" id="PF07944">
    <property type="entry name" value="Beta-AFase-like_GH127_cat"/>
    <property type="match status" value="1"/>
</dbReference>
<evidence type="ECO:0000256" key="1">
    <source>
        <dbReference type="SAM" id="Phobius"/>
    </source>
</evidence>
<dbReference type="SUPFAM" id="SSF48208">
    <property type="entry name" value="Six-hairpin glycosidases"/>
    <property type="match status" value="1"/>
</dbReference>
<reference evidence="4" key="1">
    <citation type="submission" date="2008-07" db="EMBL/GenBank/DDBJ databases">
        <title>Annotation of Ajellomyces capsulatus strain H88.</title>
        <authorList>
            <person name="Champion M."/>
            <person name="Cuomo C."/>
            <person name="Ma L.-J."/>
            <person name="Henn M.R."/>
            <person name="Sil A."/>
            <person name="Goldman B."/>
            <person name="Young S.K."/>
            <person name="Kodira C.D."/>
            <person name="Zeng Q."/>
            <person name="Koehrsen M."/>
            <person name="Alvarado L."/>
            <person name="Berlin A."/>
            <person name="Borenstein D."/>
            <person name="Chen Z."/>
            <person name="Engels R."/>
            <person name="Freedman E."/>
            <person name="Gellesch M."/>
            <person name="Goldberg J."/>
            <person name="Griggs A."/>
            <person name="Gujja S."/>
            <person name="Heiman D."/>
            <person name="Hepburn T."/>
            <person name="Howarth C."/>
            <person name="Jen D."/>
            <person name="Larson L."/>
            <person name="Lewis B."/>
            <person name="Mehta T."/>
            <person name="Park D."/>
            <person name="Pearson M."/>
            <person name="Roberts A."/>
            <person name="Saif S."/>
            <person name="Shea T."/>
            <person name="Shenoy N."/>
            <person name="Sisk P."/>
            <person name="Stolte C."/>
            <person name="Sykes S."/>
            <person name="Walk T."/>
            <person name="White J."/>
            <person name="Yandava C."/>
            <person name="Klein B."/>
            <person name="McEwen J.G."/>
            <person name="Puccia R."/>
            <person name="Goldman G.H."/>
            <person name="Felipe M.S."/>
            <person name="Nino-Vega G."/>
            <person name="San-Blas G."/>
            <person name="Taylor J."/>
            <person name="Mendoza L."/>
            <person name="Galagan J."/>
            <person name="Nusbaum C."/>
            <person name="Birren B."/>
        </authorList>
    </citation>
    <scope>NUCLEOTIDE SEQUENCE [LARGE SCALE GENOMIC DNA]</scope>
    <source>
        <strain evidence="4">H88</strain>
    </source>
</reference>
<evidence type="ECO:0000259" key="2">
    <source>
        <dbReference type="Pfam" id="PF07944"/>
    </source>
</evidence>
<dbReference type="InterPro" id="IPR012878">
    <property type="entry name" value="Beta-AFase-like_GH127_cat"/>
</dbReference>
<dbReference type="VEuPathDB" id="FungiDB:I7I53_02957"/>
<gene>
    <name evidence="3" type="ORF">HCEG_03589</name>
</gene>
<dbReference type="OMA" id="WERGPYW"/>
<sequence length="775" mass="86422">MHILNDGSKGHRAAGLSGWLPSKYTAADYFGNTKISGNLPCRIEPQAGRPWHKISTDTTLIQISSPFNRAAQKLHGQQQITIMDDNHRSNYSSLLRIINLLLIIFLTGLLPFVFKALPLGAVKPQGWLRDQLTLMANGLAGHELDFYRVVRDSRWLGGTQDYSDLNEAMPYWFNGLVPLAYLTQDKRLLEQVRKVADYVLTHQQVDGWLGPETVVSQRNFWARTPMFLGLAQMVEAQPGDAEVERILNAMHKYVNLMHSMLSNNLQGLVWHHGDNFNEQWGRSRAADMILALQWLYEADPRDNADKMFECMEFFKKGGHDWSWWFSEGNYIKEDLDKLPGNVTRTLYHFLHGVNAGQGLKAGAVIRRFTHDDSLLESARRGVNWTFRYHGSASGGILADERLARLSPVRGTELCSVVETMYSLSYLYQSMGDRDFADRCELAAFNALPVMVTPDWWAHQYIAQINQPVSHSVRHPPWYNVGSRAQTFGLEPNYPCCTVNHHQGYPKFVSAMFVQKGEDGIGQALLGPAEVRTTTSSGTKVNINCETAYPFDNVLSYKIDAGGPFTLSFRVPSWADNAKSLVSVDSDGGTSLKPGPATGMHDVSITQGKHVVTVSFATEIRVEKRARNTVAVYYGALLYAVPIDARVTYVKSNYPGAPDSAREYTMTPSSKWALAIDPSTLRFNALAAHGDDGAAAPNNGSQLPNPLWAEKATSTSISARACEIKWELTEPKGEGYAPDPPRESERECIGKPFEVKLMPYGSARLHMAELPTVKLT</sequence>
<dbReference type="OrthoDB" id="5358475at2759"/>
<dbReference type="Proteomes" id="UP000008142">
    <property type="component" value="Unassembled WGS sequence"/>
</dbReference>
<dbReference type="STRING" id="544711.F0UGX5"/>
<evidence type="ECO:0000313" key="4">
    <source>
        <dbReference type="Proteomes" id="UP000008142"/>
    </source>
</evidence>
<organism evidence="4">
    <name type="scientific">Ajellomyces capsulatus (strain H88)</name>
    <name type="common">Darling's disease fungus</name>
    <name type="synonym">Histoplasma capsulatum</name>
    <dbReference type="NCBI Taxonomy" id="544711"/>
    <lineage>
        <taxon>Eukaryota</taxon>
        <taxon>Fungi</taxon>
        <taxon>Dikarya</taxon>
        <taxon>Ascomycota</taxon>
        <taxon>Pezizomycotina</taxon>
        <taxon>Eurotiomycetes</taxon>
        <taxon>Eurotiomycetidae</taxon>
        <taxon>Onygenales</taxon>
        <taxon>Ajellomycetaceae</taxon>
        <taxon>Histoplasma</taxon>
    </lineage>
</organism>
<proteinExistence type="predicted"/>
<dbReference type="PANTHER" id="PTHR31151">
    <property type="entry name" value="PROLINE-TRNA LIGASE (DUF1680)"/>
    <property type="match status" value="1"/>
</dbReference>
<dbReference type="HOGENOM" id="CLU_016354_1_0_1"/>
<feature type="transmembrane region" description="Helical" evidence="1">
    <location>
        <begin position="93"/>
        <end position="114"/>
    </location>
</feature>
<dbReference type="AlphaFoldDB" id="F0UGX5"/>
<evidence type="ECO:0000313" key="3">
    <source>
        <dbReference type="EMBL" id="EGC44374.1"/>
    </source>
</evidence>
<protein>
    <recommendedName>
        <fullName evidence="2">Non-reducing end beta-L-arabinofuranosidase-like GH127 catalytic domain-containing protein</fullName>
    </recommendedName>
</protein>
<keyword evidence="1" id="KW-0472">Membrane</keyword>
<dbReference type="GO" id="GO:0005975">
    <property type="term" value="P:carbohydrate metabolic process"/>
    <property type="evidence" value="ECO:0007669"/>
    <property type="project" value="InterPro"/>
</dbReference>
<feature type="domain" description="Non-reducing end beta-L-arabinofuranosidase-like GH127 catalytic" evidence="2">
    <location>
        <begin position="366"/>
        <end position="507"/>
    </location>
</feature>
<name>F0UGX5_AJEC8</name>
<keyword evidence="1" id="KW-0812">Transmembrane</keyword>
<accession>F0UGX5</accession>
<dbReference type="EMBL" id="DS990638">
    <property type="protein sequence ID" value="EGC44374.1"/>
    <property type="molecule type" value="Genomic_DNA"/>
</dbReference>
<keyword evidence="1" id="KW-1133">Transmembrane helix</keyword>